<dbReference type="InterPro" id="IPR035595">
    <property type="entry name" value="UDP_glycos_trans_CS"/>
</dbReference>
<dbReference type="EMBL" id="JAKUCV010004928">
    <property type="protein sequence ID" value="KAJ4833528.1"/>
    <property type="molecule type" value="Genomic_DNA"/>
</dbReference>
<dbReference type="PANTHER" id="PTHR11926:SF1560">
    <property type="entry name" value="UDP-GLYCOSYLTRANSFERASE 74E1-RELATED"/>
    <property type="match status" value="1"/>
</dbReference>
<dbReference type="GO" id="GO:0047213">
    <property type="term" value="F:anthocyanidin 3-O-glucosyltransferase activity"/>
    <property type="evidence" value="ECO:0007669"/>
    <property type="project" value="UniProtKB-EC"/>
</dbReference>
<dbReference type="Pfam" id="PF26168">
    <property type="entry name" value="Glyco_transf_N"/>
    <property type="match status" value="1"/>
</dbReference>
<comment type="caution">
    <text evidence="9">The sequence shown here is derived from an EMBL/GenBank/DDBJ whole genome shotgun (WGS) entry which is preliminary data.</text>
</comment>
<dbReference type="InterPro" id="IPR058980">
    <property type="entry name" value="Glyco_transf_N"/>
</dbReference>
<dbReference type="InterPro" id="IPR002213">
    <property type="entry name" value="UDP_glucos_trans"/>
</dbReference>
<evidence type="ECO:0000259" key="8">
    <source>
        <dbReference type="Pfam" id="PF26168"/>
    </source>
</evidence>
<evidence type="ECO:0000256" key="5">
    <source>
        <dbReference type="ARBA" id="ARBA00047606"/>
    </source>
</evidence>
<keyword evidence="10" id="KW-1185">Reference proteome</keyword>
<dbReference type="FunFam" id="3.40.50.2000:FF:000019">
    <property type="entry name" value="Glycosyltransferase"/>
    <property type="match status" value="1"/>
</dbReference>
<dbReference type="Pfam" id="PF00201">
    <property type="entry name" value="UDPGT"/>
    <property type="match status" value="1"/>
</dbReference>
<proteinExistence type="inferred from homology"/>
<dbReference type="GO" id="GO:0080043">
    <property type="term" value="F:quercetin 3-O-glucosyltransferase activity"/>
    <property type="evidence" value="ECO:0007669"/>
    <property type="project" value="TreeGrafter"/>
</dbReference>
<protein>
    <recommendedName>
        <fullName evidence="7">Glycosyltransferase</fullName>
        <ecNumber evidence="7">2.4.1.-</ecNumber>
    </recommendedName>
</protein>
<dbReference type="Proteomes" id="UP001141552">
    <property type="component" value="Unassembled WGS sequence"/>
</dbReference>
<dbReference type="GO" id="GO:0032787">
    <property type="term" value="P:monocarboxylic acid metabolic process"/>
    <property type="evidence" value="ECO:0007669"/>
    <property type="project" value="UniProtKB-ARBA"/>
</dbReference>
<dbReference type="SUPFAM" id="SSF53756">
    <property type="entry name" value="UDP-Glycosyltransferase/glycogen phosphorylase"/>
    <property type="match status" value="1"/>
</dbReference>
<feature type="domain" description="Glycosyltransferase N-terminal" evidence="8">
    <location>
        <begin position="14"/>
        <end position="50"/>
    </location>
</feature>
<accession>A0A9Q0FLG1</accession>
<evidence type="ECO:0000313" key="10">
    <source>
        <dbReference type="Proteomes" id="UP001141552"/>
    </source>
</evidence>
<comment type="catalytic activity">
    <reaction evidence="5">
        <text>an anthocyanidin + UDP-alpha-D-glucose + H(+) = an anthocyanidin 3-O-beta-D-glucoside + UDP</text>
        <dbReference type="Rhea" id="RHEA:20093"/>
        <dbReference type="ChEBI" id="CHEBI:15378"/>
        <dbReference type="ChEBI" id="CHEBI:16307"/>
        <dbReference type="ChEBI" id="CHEBI:58223"/>
        <dbReference type="ChEBI" id="CHEBI:58885"/>
        <dbReference type="ChEBI" id="CHEBI:143576"/>
        <dbReference type="EC" id="2.4.1.115"/>
    </reaction>
</comment>
<reference evidence="9" key="1">
    <citation type="submission" date="2022-02" db="EMBL/GenBank/DDBJ databases">
        <authorList>
            <person name="Henning P.M."/>
            <person name="McCubbin A.G."/>
            <person name="Shore J.S."/>
        </authorList>
    </citation>
    <scope>NUCLEOTIDE SEQUENCE</scope>
    <source>
        <strain evidence="9">F60SS</strain>
        <tissue evidence="9">Leaves</tissue>
    </source>
</reference>
<gene>
    <name evidence="9" type="ORF">Tsubulata_030063</name>
</gene>
<evidence type="ECO:0000256" key="7">
    <source>
        <dbReference type="RuleBase" id="RU362057"/>
    </source>
</evidence>
<dbReference type="AlphaFoldDB" id="A0A9Q0FLG1"/>
<dbReference type="PANTHER" id="PTHR11926">
    <property type="entry name" value="GLUCOSYL/GLUCURONOSYL TRANSFERASES"/>
    <property type="match status" value="1"/>
</dbReference>
<sequence length="467" mass="52478">MERDKRAVVKGSHVLVLPMPAQGHINPMLQFSKRLAAKGIKVTLVTTSSYLNAMQGEQALAMPINVEPIFDGFREGERVAGVDDYLERFKATVPGSLAEVIKKHSSTQNPPRCLIYDSLLPWAVDVAQDSGIHAATFFTQPCAVSVIYYHELQGSLKFPLMEPVVKLPSLPDMEFNDLPTFVYGPGSYPGLYDLVFSRFSNIDKATWVLWNTFDDLEDELVKWMKRKWPIKTIGPTIPSMFLDQRLEDDKDYGLSLFKPKSEACMEWLDSKSPHSVVYVSFGSVARLEEAQMAELAWGLKRSNYSFLWVVRETELEKLPRSFIEETSDSSLIVTWCNQMQVLAHRSIGCFVTHCGWNSTIEALGLGVPMVAMPQWTDQPTNAKFVADVWGVGVRVKVDGNGTIVTNEEIERCLREVMVEGERGIEIRQNSGKWKELARKAVDGGGSSEKNIEDFVGELMSNSYSIKE</sequence>
<dbReference type="FunFam" id="3.40.50.2000:FF:000057">
    <property type="entry name" value="Glycosyltransferase"/>
    <property type="match status" value="1"/>
</dbReference>
<evidence type="ECO:0000256" key="6">
    <source>
        <dbReference type="RuleBase" id="RU003718"/>
    </source>
</evidence>
<organism evidence="9 10">
    <name type="scientific">Turnera subulata</name>
    <dbReference type="NCBI Taxonomy" id="218843"/>
    <lineage>
        <taxon>Eukaryota</taxon>
        <taxon>Viridiplantae</taxon>
        <taxon>Streptophyta</taxon>
        <taxon>Embryophyta</taxon>
        <taxon>Tracheophyta</taxon>
        <taxon>Spermatophyta</taxon>
        <taxon>Magnoliopsida</taxon>
        <taxon>eudicotyledons</taxon>
        <taxon>Gunneridae</taxon>
        <taxon>Pentapetalae</taxon>
        <taxon>rosids</taxon>
        <taxon>fabids</taxon>
        <taxon>Malpighiales</taxon>
        <taxon>Passifloraceae</taxon>
        <taxon>Turnera</taxon>
    </lineage>
</organism>
<evidence type="ECO:0000256" key="4">
    <source>
        <dbReference type="ARBA" id="ARBA00022679"/>
    </source>
</evidence>
<evidence type="ECO:0000256" key="1">
    <source>
        <dbReference type="ARBA" id="ARBA00004935"/>
    </source>
</evidence>
<reference evidence="9" key="2">
    <citation type="journal article" date="2023" name="Plants (Basel)">
        <title>Annotation of the Turnera subulata (Passifloraceae) Draft Genome Reveals the S-Locus Evolved after the Divergence of Turneroideae from Passifloroideae in a Stepwise Manner.</title>
        <authorList>
            <person name="Henning P.M."/>
            <person name="Roalson E.H."/>
            <person name="Mir W."/>
            <person name="McCubbin A.G."/>
            <person name="Shore J.S."/>
        </authorList>
    </citation>
    <scope>NUCLEOTIDE SEQUENCE</scope>
    <source>
        <strain evidence="9">F60SS</strain>
    </source>
</reference>
<dbReference type="Gene3D" id="3.40.50.2000">
    <property type="entry name" value="Glycogen Phosphorylase B"/>
    <property type="match status" value="2"/>
</dbReference>
<keyword evidence="3 6" id="KW-0328">Glycosyltransferase</keyword>
<dbReference type="EC" id="2.4.1.-" evidence="7"/>
<comment type="similarity">
    <text evidence="2 6">Belongs to the UDP-glycosyltransferase family.</text>
</comment>
<dbReference type="GO" id="GO:0080044">
    <property type="term" value="F:quercetin 7-O-glucosyltransferase activity"/>
    <property type="evidence" value="ECO:0007669"/>
    <property type="project" value="TreeGrafter"/>
</dbReference>
<dbReference type="PROSITE" id="PS00375">
    <property type="entry name" value="UDPGT"/>
    <property type="match status" value="1"/>
</dbReference>
<name>A0A9Q0FLG1_9ROSI</name>
<dbReference type="CDD" id="cd03784">
    <property type="entry name" value="GT1_Gtf-like"/>
    <property type="match status" value="1"/>
</dbReference>
<keyword evidence="4 6" id="KW-0808">Transferase</keyword>
<evidence type="ECO:0000256" key="3">
    <source>
        <dbReference type="ARBA" id="ARBA00022676"/>
    </source>
</evidence>
<dbReference type="OrthoDB" id="5835829at2759"/>
<evidence type="ECO:0000313" key="9">
    <source>
        <dbReference type="EMBL" id="KAJ4833528.1"/>
    </source>
</evidence>
<comment type="pathway">
    <text evidence="1">Pigment biosynthesis; anthocyanin biosynthesis.</text>
</comment>
<evidence type="ECO:0000256" key="2">
    <source>
        <dbReference type="ARBA" id="ARBA00009995"/>
    </source>
</evidence>